<dbReference type="CDD" id="cd00165">
    <property type="entry name" value="S4"/>
    <property type="match status" value="1"/>
</dbReference>
<dbReference type="InterPro" id="IPR036986">
    <property type="entry name" value="S4_RNA-bd_sf"/>
</dbReference>
<dbReference type="InterPro" id="IPR050343">
    <property type="entry name" value="RsuA_PseudoU_synthase"/>
</dbReference>
<dbReference type="SUPFAM" id="SSF55120">
    <property type="entry name" value="Pseudouridine synthase"/>
    <property type="match status" value="1"/>
</dbReference>
<protein>
    <recommendedName>
        <fullName evidence="5">Pseudouridine synthase</fullName>
        <ecNumber evidence="5">5.4.99.-</ecNumber>
    </recommendedName>
</protein>
<accession>A0A2N9DWW5</accession>
<dbReference type="InterPro" id="IPR006145">
    <property type="entry name" value="PsdUridine_synth_RsuA/RluA"/>
</dbReference>
<dbReference type="InterPro" id="IPR002942">
    <property type="entry name" value="S4_RNA-bd"/>
</dbReference>
<dbReference type="SMART" id="SM00363">
    <property type="entry name" value="S4"/>
    <property type="match status" value="1"/>
</dbReference>
<dbReference type="Proteomes" id="UP000238739">
    <property type="component" value="Unassembled WGS sequence"/>
</dbReference>
<evidence type="ECO:0000259" key="6">
    <source>
        <dbReference type="SMART" id="SM00363"/>
    </source>
</evidence>
<evidence type="ECO:0000256" key="5">
    <source>
        <dbReference type="RuleBase" id="RU003887"/>
    </source>
</evidence>
<evidence type="ECO:0000256" key="3">
    <source>
        <dbReference type="ARBA" id="ARBA00023235"/>
    </source>
</evidence>
<comment type="caution">
    <text evidence="7">The sequence shown here is derived from an EMBL/GenBank/DDBJ whole genome shotgun (WGS) entry which is preliminary data.</text>
</comment>
<dbReference type="PANTHER" id="PTHR47683">
    <property type="entry name" value="PSEUDOURIDINE SYNTHASE FAMILY PROTEIN-RELATED"/>
    <property type="match status" value="1"/>
</dbReference>
<name>A0A2N9DWW5_9LACO</name>
<evidence type="ECO:0000256" key="1">
    <source>
        <dbReference type="ARBA" id="ARBA00008348"/>
    </source>
</evidence>
<evidence type="ECO:0000256" key="4">
    <source>
        <dbReference type="PROSITE-ProRule" id="PRU00182"/>
    </source>
</evidence>
<dbReference type="Gene3D" id="3.10.290.10">
    <property type="entry name" value="RNA-binding S4 domain"/>
    <property type="match status" value="1"/>
</dbReference>
<gene>
    <name evidence="7" type="primary">ytzG</name>
    <name evidence="7" type="ORF">LFUMFP_310201</name>
</gene>
<organism evidence="7 8">
    <name type="scientific">Latilactobacillus fuchuensis</name>
    <dbReference type="NCBI Taxonomy" id="164393"/>
    <lineage>
        <taxon>Bacteria</taxon>
        <taxon>Bacillati</taxon>
        <taxon>Bacillota</taxon>
        <taxon>Bacilli</taxon>
        <taxon>Lactobacillales</taxon>
        <taxon>Lactobacillaceae</taxon>
        <taxon>Latilactobacillus</taxon>
    </lineage>
</organism>
<dbReference type="AlphaFoldDB" id="A0A2N9DWW5"/>
<evidence type="ECO:0000313" key="7">
    <source>
        <dbReference type="EMBL" id="SPC39164.1"/>
    </source>
</evidence>
<evidence type="ECO:0000256" key="2">
    <source>
        <dbReference type="ARBA" id="ARBA00022884"/>
    </source>
</evidence>
<dbReference type="NCBIfam" id="TIGR00093">
    <property type="entry name" value="pseudouridine synthase"/>
    <property type="match status" value="1"/>
</dbReference>
<dbReference type="GO" id="GO:0003723">
    <property type="term" value="F:RNA binding"/>
    <property type="evidence" value="ECO:0007669"/>
    <property type="project" value="UniProtKB-KW"/>
</dbReference>
<dbReference type="EMBL" id="OGVC01000025">
    <property type="protein sequence ID" value="SPC39164.1"/>
    <property type="molecule type" value="Genomic_DNA"/>
</dbReference>
<keyword evidence="8" id="KW-1185">Reference proteome</keyword>
<dbReference type="InterPro" id="IPR000748">
    <property type="entry name" value="PsdUridine_synth_RsuA/RluB/E/F"/>
</dbReference>
<dbReference type="Gene3D" id="3.30.70.1560">
    <property type="entry name" value="Alpha-L RNA-binding motif"/>
    <property type="match status" value="1"/>
</dbReference>
<dbReference type="GO" id="GO:0000455">
    <property type="term" value="P:enzyme-directed rRNA pseudouridine synthesis"/>
    <property type="evidence" value="ECO:0007669"/>
    <property type="project" value="UniProtKB-ARBA"/>
</dbReference>
<dbReference type="SUPFAM" id="SSF55174">
    <property type="entry name" value="Alpha-L RNA-binding motif"/>
    <property type="match status" value="1"/>
</dbReference>
<dbReference type="RefSeq" id="WP_025083780.1">
    <property type="nucleotide sequence ID" value="NZ_LT984417.1"/>
</dbReference>
<dbReference type="InterPro" id="IPR020094">
    <property type="entry name" value="TruA/RsuA/RluB/E/F_N"/>
</dbReference>
<dbReference type="Pfam" id="PF00849">
    <property type="entry name" value="PseudoU_synth_2"/>
    <property type="match status" value="1"/>
</dbReference>
<dbReference type="InterPro" id="IPR020103">
    <property type="entry name" value="PsdUridine_synth_cat_dom_sf"/>
</dbReference>
<dbReference type="PROSITE" id="PS50889">
    <property type="entry name" value="S4"/>
    <property type="match status" value="1"/>
</dbReference>
<dbReference type="GO" id="GO:0005829">
    <property type="term" value="C:cytosol"/>
    <property type="evidence" value="ECO:0007669"/>
    <property type="project" value="UniProtKB-ARBA"/>
</dbReference>
<evidence type="ECO:0000313" key="8">
    <source>
        <dbReference type="Proteomes" id="UP000238739"/>
    </source>
</evidence>
<dbReference type="PANTHER" id="PTHR47683:SF4">
    <property type="entry name" value="PSEUDOURIDINE SYNTHASE"/>
    <property type="match status" value="1"/>
</dbReference>
<dbReference type="EC" id="5.4.99.-" evidence="5"/>
<reference evidence="7" key="1">
    <citation type="submission" date="2018-01" db="EMBL/GenBank/DDBJ databases">
        <authorList>
            <person name="Chaillou S."/>
        </authorList>
    </citation>
    <scope>NUCLEOTIDE SEQUENCE [LARGE SCALE GENOMIC DNA]</scope>
    <source>
        <strain evidence="7">MFPC41A2801</strain>
    </source>
</reference>
<keyword evidence="3 5" id="KW-0413">Isomerase</keyword>
<dbReference type="CDD" id="cd02553">
    <property type="entry name" value="PseudoU_synth_RsuA"/>
    <property type="match status" value="1"/>
</dbReference>
<dbReference type="FunFam" id="3.30.70.1560:FF:000001">
    <property type="entry name" value="Pseudouridine synthase"/>
    <property type="match status" value="1"/>
</dbReference>
<sequence>MRIDRFLSYMQVGSRQSLKALFKAGRIQVDGQVIGNGKFQVTETTVVEVDGEPIHYQTDFYWLLNKPAGVISATTDPQKTVIDLLTPADYRADLFPVGRLDKDTTGLLLLTNDGDLTHSLLSPKKHVSKKYQAKIAGIVTETDQAQFAAGIQLSDFQAQPAQLMILETDEQTQTSLITVEIHEGKFHQVKRMFHAVGKEVLTLQRLTMGSLTLPTDLLPGQYRALTTAEIEALKE</sequence>
<feature type="domain" description="RNA-binding S4" evidence="6">
    <location>
        <begin position="1"/>
        <end position="58"/>
    </location>
</feature>
<dbReference type="InterPro" id="IPR042092">
    <property type="entry name" value="PsdUridine_s_RsuA/RluB/E/F_cat"/>
</dbReference>
<keyword evidence="2 4" id="KW-0694">RNA-binding</keyword>
<dbReference type="Gene3D" id="3.30.70.580">
    <property type="entry name" value="Pseudouridine synthase I, catalytic domain, N-terminal subdomain"/>
    <property type="match status" value="1"/>
</dbReference>
<dbReference type="PROSITE" id="PS01149">
    <property type="entry name" value="PSI_RSU"/>
    <property type="match status" value="1"/>
</dbReference>
<proteinExistence type="inferred from homology"/>
<dbReference type="InterPro" id="IPR018496">
    <property type="entry name" value="PsdUridine_synth_RsuA/RluB_CS"/>
</dbReference>
<dbReference type="GO" id="GO:0120159">
    <property type="term" value="F:rRNA pseudouridine synthase activity"/>
    <property type="evidence" value="ECO:0007669"/>
    <property type="project" value="UniProtKB-ARBA"/>
</dbReference>
<comment type="similarity">
    <text evidence="1 5">Belongs to the pseudouridine synthase RsuA family.</text>
</comment>